<dbReference type="GO" id="GO:0006261">
    <property type="term" value="P:DNA-templated DNA replication"/>
    <property type="evidence" value="ECO:0007669"/>
    <property type="project" value="TreeGrafter"/>
</dbReference>
<sequence>TSGSIPRESVLLLTPHEADENPFTIMDMIIEGSPRKALYLVRQMLEQNEENPLSLQTRITNQVRRMVVACEAIESGKNSKESQLNLTEAFPAMNNNSFPFKKLIQQSRNTSSEKCKLALRLLAEHDKLSKTGQIKKISSRDPEINLELLVLKLARIFQTKTEKN</sequence>
<dbReference type="Pfam" id="PF21694">
    <property type="entry name" value="DNA_pol3_delta_C"/>
    <property type="match status" value="1"/>
</dbReference>
<dbReference type="Gene3D" id="1.20.272.10">
    <property type="match status" value="1"/>
</dbReference>
<keyword evidence="4" id="KW-0235">DNA replication</keyword>
<organism evidence="9">
    <name type="scientific">marine metagenome</name>
    <dbReference type="NCBI Taxonomy" id="408172"/>
    <lineage>
        <taxon>unclassified sequences</taxon>
        <taxon>metagenomes</taxon>
        <taxon>ecological metagenomes</taxon>
    </lineage>
</organism>
<dbReference type="EMBL" id="UINC01204820">
    <property type="protein sequence ID" value="SVE25722.1"/>
    <property type="molecule type" value="Genomic_DNA"/>
</dbReference>
<dbReference type="InterPro" id="IPR008921">
    <property type="entry name" value="DNA_pol3_clamp-load_cplx_C"/>
</dbReference>
<comment type="catalytic activity">
    <reaction evidence="7">
        <text>DNA(n) + a 2'-deoxyribonucleoside 5'-triphosphate = DNA(n+1) + diphosphate</text>
        <dbReference type="Rhea" id="RHEA:22508"/>
        <dbReference type="Rhea" id="RHEA-COMP:17339"/>
        <dbReference type="Rhea" id="RHEA-COMP:17340"/>
        <dbReference type="ChEBI" id="CHEBI:33019"/>
        <dbReference type="ChEBI" id="CHEBI:61560"/>
        <dbReference type="ChEBI" id="CHEBI:173112"/>
        <dbReference type="EC" id="2.7.7.7"/>
    </reaction>
</comment>
<feature type="domain" description="DNA polymerase III delta subunit-like C-terminal" evidence="8">
    <location>
        <begin position="20"/>
        <end position="152"/>
    </location>
</feature>
<dbReference type="InterPro" id="IPR048466">
    <property type="entry name" value="DNA_pol3_delta-like_C"/>
</dbReference>
<evidence type="ECO:0000256" key="6">
    <source>
        <dbReference type="ARBA" id="ARBA00034754"/>
    </source>
</evidence>
<dbReference type="PANTHER" id="PTHR34388:SF1">
    <property type="entry name" value="DNA POLYMERASE III SUBUNIT DELTA"/>
    <property type="match status" value="1"/>
</dbReference>
<dbReference type="GO" id="GO:0009360">
    <property type="term" value="C:DNA polymerase III complex"/>
    <property type="evidence" value="ECO:0007669"/>
    <property type="project" value="TreeGrafter"/>
</dbReference>
<protein>
    <recommendedName>
        <fullName evidence="1">DNA-directed DNA polymerase</fullName>
        <ecNumber evidence="1">2.7.7.7</ecNumber>
    </recommendedName>
</protein>
<evidence type="ECO:0000256" key="2">
    <source>
        <dbReference type="ARBA" id="ARBA00022679"/>
    </source>
</evidence>
<reference evidence="9" key="1">
    <citation type="submission" date="2018-05" db="EMBL/GenBank/DDBJ databases">
        <authorList>
            <person name="Lanie J.A."/>
            <person name="Ng W.-L."/>
            <person name="Kazmierczak K.M."/>
            <person name="Andrzejewski T.M."/>
            <person name="Davidsen T.M."/>
            <person name="Wayne K.J."/>
            <person name="Tettelin H."/>
            <person name="Glass J.I."/>
            <person name="Rusch D."/>
            <person name="Podicherti R."/>
            <person name="Tsui H.-C.T."/>
            <person name="Winkler M.E."/>
        </authorList>
    </citation>
    <scope>NUCLEOTIDE SEQUENCE</scope>
</reference>
<dbReference type="GO" id="GO:0003887">
    <property type="term" value="F:DNA-directed DNA polymerase activity"/>
    <property type="evidence" value="ECO:0007669"/>
    <property type="project" value="UniProtKB-KW"/>
</dbReference>
<comment type="similarity">
    <text evidence="6">Belongs to the DNA polymerase HolA subunit family.</text>
</comment>
<evidence type="ECO:0000259" key="8">
    <source>
        <dbReference type="Pfam" id="PF21694"/>
    </source>
</evidence>
<feature type="non-terminal residue" evidence="9">
    <location>
        <position position="1"/>
    </location>
</feature>
<keyword evidence="3" id="KW-0548">Nucleotidyltransferase</keyword>
<dbReference type="InterPro" id="IPR005790">
    <property type="entry name" value="DNA_polIII_delta"/>
</dbReference>
<keyword evidence="2" id="KW-0808">Transferase</keyword>
<evidence type="ECO:0000256" key="7">
    <source>
        <dbReference type="ARBA" id="ARBA00049244"/>
    </source>
</evidence>
<gene>
    <name evidence="9" type="ORF">METZ01_LOCUS478576</name>
</gene>
<keyword evidence="5" id="KW-0239">DNA-directed DNA polymerase</keyword>
<dbReference type="EC" id="2.7.7.7" evidence="1"/>
<dbReference type="GO" id="GO:0003677">
    <property type="term" value="F:DNA binding"/>
    <property type="evidence" value="ECO:0007669"/>
    <property type="project" value="InterPro"/>
</dbReference>
<evidence type="ECO:0000256" key="3">
    <source>
        <dbReference type="ARBA" id="ARBA00022695"/>
    </source>
</evidence>
<proteinExistence type="inferred from homology"/>
<evidence type="ECO:0000256" key="5">
    <source>
        <dbReference type="ARBA" id="ARBA00022932"/>
    </source>
</evidence>
<accession>A0A383C0N0</accession>
<name>A0A383C0N0_9ZZZZ</name>
<dbReference type="SUPFAM" id="SSF48019">
    <property type="entry name" value="post-AAA+ oligomerization domain-like"/>
    <property type="match status" value="1"/>
</dbReference>
<evidence type="ECO:0000313" key="9">
    <source>
        <dbReference type="EMBL" id="SVE25722.1"/>
    </source>
</evidence>
<dbReference type="AlphaFoldDB" id="A0A383C0N0"/>
<evidence type="ECO:0000256" key="1">
    <source>
        <dbReference type="ARBA" id="ARBA00012417"/>
    </source>
</evidence>
<dbReference type="PANTHER" id="PTHR34388">
    <property type="entry name" value="DNA POLYMERASE III SUBUNIT DELTA"/>
    <property type="match status" value="1"/>
</dbReference>
<evidence type="ECO:0000256" key="4">
    <source>
        <dbReference type="ARBA" id="ARBA00022705"/>
    </source>
</evidence>